<comment type="caution">
    <text evidence="2">The sequence shown here is derived from an EMBL/GenBank/DDBJ whole genome shotgun (WGS) entry which is preliminary data.</text>
</comment>
<accession>A0ABR2GIA5</accession>
<keyword evidence="1" id="KW-0472">Membrane</keyword>
<protein>
    <recommendedName>
        <fullName evidence="4">Secreted protein</fullName>
    </recommendedName>
</protein>
<gene>
    <name evidence="2" type="ORF">V6N12_051821</name>
</gene>
<proteinExistence type="predicted"/>
<evidence type="ECO:0000313" key="2">
    <source>
        <dbReference type="EMBL" id="KAK8601999.1"/>
    </source>
</evidence>
<reference evidence="2 3" key="1">
    <citation type="journal article" date="2024" name="G3 (Bethesda)">
        <title>Genome assembly of Hibiscus sabdariffa L. provides insights into metabolisms of medicinal natural products.</title>
        <authorList>
            <person name="Kim T."/>
        </authorList>
    </citation>
    <scope>NUCLEOTIDE SEQUENCE [LARGE SCALE GENOMIC DNA]</scope>
    <source>
        <strain evidence="2">TK-2024</strain>
        <tissue evidence="2">Old leaves</tissue>
    </source>
</reference>
<keyword evidence="1" id="KW-0812">Transmembrane</keyword>
<dbReference type="EMBL" id="JBBPBM010000001">
    <property type="protein sequence ID" value="KAK8601999.1"/>
    <property type="molecule type" value="Genomic_DNA"/>
</dbReference>
<dbReference type="Proteomes" id="UP001472677">
    <property type="component" value="Unassembled WGS sequence"/>
</dbReference>
<keyword evidence="3" id="KW-1185">Reference proteome</keyword>
<name>A0ABR2GIA5_9ROSI</name>
<keyword evidence="1" id="KW-1133">Transmembrane helix</keyword>
<sequence length="62" mass="7130">MRVCNDVLIVFVLLISTTQVNYLGLVIRFLAPHNAAHATIGMPPSVWNLRLERYSGYAQWYH</sequence>
<feature type="transmembrane region" description="Helical" evidence="1">
    <location>
        <begin position="7"/>
        <end position="31"/>
    </location>
</feature>
<evidence type="ECO:0000313" key="3">
    <source>
        <dbReference type="Proteomes" id="UP001472677"/>
    </source>
</evidence>
<organism evidence="2 3">
    <name type="scientific">Hibiscus sabdariffa</name>
    <name type="common">roselle</name>
    <dbReference type="NCBI Taxonomy" id="183260"/>
    <lineage>
        <taxon>Eukaryota</taxon>
        <taxon>Viridiplantae</taxon>
        <taxon>Streptophyta</taxon>
        <taxon>Embryophyta</taxon>
        <taxon>Tracheophyta</taxon>
        <taxon>Spermatophyta</taxon>
        <taxon>Magnoliopsida</taxon>
        <taxon>eudicotyledons</taxon>
        <taxon>Gunneridae</taxon>
        <taxon>Pentapetalae</taxon>
        <taxon>rosids</taxon>
        <taxon>malvids</taxon>
        <taxon>Malvales</taxon>
        <taxon>Malvaceae</taxon>
        <taxon>Malvoideae</taxon>
        <taxon>Hibiscus</taxon>
    </lineage>
</organism>
<evidence type="ECO:0008006" key="4">
    <source>
        <dbReference type="Google" id="ProtNLM"/>
    </source>
</evidence>
<evidence type="ECO:0000256" key="1">
    <source>
        <dbReference type="SAM" id="Phobius"/>
    </source>
</evidence>